<sequence>MFMSPDEKLVAQVEMTTEAVSIIFNRETRRIEYVHPITRLGMERVGGAKLVLKQMERILGRAYDSV</sequence>
<comment type="caution">
    <text evidence="1">The sequence shown here is derived from an EMBL/GenBank/DDBJ whole genome shotgun (WGS) entry which is preliminary data.</text>
</comment>
<dbReference type="EMBL" id="LAZR01064490">
    <property type="protein sequence ID" value="KKK57410.1"/>
    <property type="molecule type" value="Genomic_DNA"/>
</dbReference>
<evidence type="ECO:0000313" key="1">
    <source>
        <dbReference type="EMBL" id="KKK57410.1"/>
    </source>
</evidence>
<organism evidence="1">
    <name type="scientific">marine sediment metagenome</name>
    <dbReference type="NCBI Taxonomy" id="412755"/>
    <lineage>
        <taxon>unclassified sequences</taxon>
        <taxon>metagenomes</taxon>
        <taxon>ecological metagenomes</taxon>
    </lineage>
</organism>
<gene>
    <name evidence="1" type="ORF">LCGC14_3054740</name>
</gene>
<dbReference type="AlphaFoldDB" id="A0A0F8X8Y7"/>
<proteinExistence type="predicted"/>
<protein>
    <submittedName>
        <fullName evidence="1">Uncharacterized protein</fullName>
    </submittedName>
</protein>
<accession>A0A0F8X8Y7</accession>
<reference evidence="1" key="1">
    <citation type="journal article" date="2015" name="Nature">
        <title>Complex archaea that bridge the gap between prokaryotes and eukaryotes.</title>
        <authorList>
            <person name="Spang A."/>
            <person name="Saw J.H."/>
            <person name="Jorgensen S.L."/>
            <person name="Zaremba-Niedzwiedzka K."/>
            <person name="Martijn J."/>
            <person name="Lind A.E."/>
            <person name="van Eijk R."/>
            <person name="Schleper C."/>
            <person name="Guy L."/>
            <person name="Ettema T.J."/>
        </authorList>
    </citation>
    <scope>NUCLEOTIDE SEQUENCE</scope>
</reference>
<name>A0A0F8X8Y7_9ZZZZ</name>